<dbReference type="Pfam" id="PF10376">
    <property type="entry name" value="Mei5"/>
    <property type="match status" value="1"/>
</dbReference>
<comment type="similarity">
    <text evidence="2">Belongs to the SFR1/MEI5 family.</text>
</comment>
<dbReference type="GO" id="GO:0032798">
    <property type="term" value="C:Swi5-Sfr1 complex"/>
    <property type="evidence" value="ECO:0007669"/>
    <property type="project" value="InterPro"/>
</dbReference>
<comment type="subcellular location">
    <subcellularLocation>
        <location evidence="1">Nucleus</location>
    </subcellularLocation>
</comment>
<dbReference type="GO" id="GO:0003713">
    <property type="term" value="F:transcription coactivator activity"/>
    <property type="evidence" value="ECO:0007669"/>
    <property type="project" value="InterPro"/>
</dbReference>
<feature type="coiled-coil region" evidence="11">
    <location>
        <begin position="77"/>
        <end position="133"/>
    </location>
</feature>
<gene>
    <name evidence="12" type="ORF">KPH14_001444</name>
</gene>
<keyword evidence="9" id="KW-0539">Nucleus</keyword>
<organism evidence="12 13">
    <name type="scientific">Odynerus spinipes</name>
    <dbReference type="NCBI Taxonomy" id="1348599"/>
    <lineage>
        <taxon>Eukaryota</taxon>
        <taxon>Metazoa</taxon>
        <taxon>Ecdysozoa</taxon>
        <taxon>Arthropoda</taxon>
        <taxon>Hexapoda</taxon>
        <taxon>Insecta</taxon>
        <taxon>Pterygota</taxon>
        <taxon>Neoptera</taxon>
        <taxon>Endopterygota</taxon>
        <taxon>Hymenoptera</taxon>
        <taxon>Apocrita</taxon>
        <taxon>Aculeata</taxon>
        <taxon>Vespoidea</taxon>
        <taxon>Vespidae</taxon>
        <taxon>Eumeninae</taxon>
        <taxon>Odynerus</taxon>
    </lineage>
</organism>
<dbReference type="InterPro" id="IPR042429">
    <property type="entry name" value="SFR1"/>
</dbReference>
<keyword evidence="6 11" id="KW-0175">Coiled coil</keyword>
<keyword evidence="13" id="KW-1185">Reference proteome</keyword>
<evidence type="ECO:0000256" key="1">
    <source>
        <dbReference type="ARBA" id="ARBA00004123"/>
    </source>
</evidence>
<evidence type="ECO:0000256" key="7">
    <source>
        <dbReference type="ARBA" id="ARBA00023163"/>
    </source>
</evidence>
<dbReference type="PANTHER" id="PTHR28643:SF1">
    <property type="entry name" value="SWI5-DEPENDENT RECOMBINATION DNA REPAIR PROTEIN 1 HOMOLOG"/>
    <property type="match status" value="1"/>
</dbReference>
<dbReference type="EMBL" id="JAIFRP010000014">
    <property type="protein sequence ID" value="KAK2586178.1"/>
    <property type="molecule type" value="Genomic_DNA"/>
</dbReference>
<keyword evidence="4" id="KW-0227">DNA damage</keyword>
<keyword evidence="8" id="KW-0234">DNA repair</keyword>
<evidence type="ECO:0000256" key="9">
    <source>
        <dbReference type="ARBA" id="ARBA00023242"/>
    </source>
</evidence>
<comment type="caution">
    <text evidence="12">The sequence shown here is derived from an EMBL/GenBank/DDBJ whole genome shotgun (WGS) entry which is preliminary data.</text>
</comment>
<evidence type="ECO:0000256" key="11">
    <source>
        <dbReference type="SAM" id="Coils"/>
    </source>
</evidence>
<accession>A0AAD9RVF8</accession>
<dbReference type="Gene3D" id="6.10.140.1020">
    <property type="match status" value="1"/>
</dbReference>
<dbReference type="Proteomes" id="UP001258017">
    <property type="component" value="Unassembled WGS sequence"/>
</dbReference>
<evidence type="ECO:0000256" key="10">
    <source>
        <dbReference type="ARBA" id="ARBA00033234"/>
    </source>
</evidence>
<proteinExistence type="inferred from homology"/>
<dbReference type="GO" id="GO:0000724">
    <property type="term" value="P:double-strand break repair via homologous recombination"/>
    <property type="evidence" value="ECO:0007669"/>
    <property type="project" value="InterPro"/>
</dbReference>
<evidence type="ECO:0000313" key="13">
    <source>
        <dbReference type="Proteomes" id="UP001258017"/>
    </source>
</evidence>
<evidence type="ECO:0000313" key="12">
    <source>
        <dbReference type="EMBL" id="KAK2586178.1"/>
    </source>
</evidence>
<evidence type="ECO:0000256" key="3">
    <source>
        <dbReference type="ARBA" id="ARBA00014688"/>
    </source>
</evidence>
<reference evidence="12" key="2">
    <citation type="journal article" date="2023" name="Commun. Biol.">
        <title>Intrasexual cuticular hydrocarbon dimorphism in a wasp sheds light on hydrocarbon biosynthesis genes in Hymenoptera.</title>
        <authorList>
            <person name="Moris V.C."/>
            <person name="Podsiadlowski L."/>
            <person name="Martin S."/>
            <person name="Oeyen J.P."/>
            <person name="Donath A."/>
            <person name="Petersen M."/>
            <person name="Wilbrandt J."/>
            <person name="Misof B."/>
            <person name="Liedtke D."/>
            <person name="Thamm M."/>
            <person name="Scheiner R."/>
            <person name="Schmitt T."/>
            <person name="Niehuis O."/>
        </authorList>
    </citation>
    <scope>NUCLEOTIDE SEQUENCE</scope>
    <source>
        <strain evidence="12">GBR_01_08_01A</strain>
    </source>
</reference>
<name>A0AAD9RVF8_9HYME</name>
<keyword evidence="5" id="KW-0805">Transcription regulation</keyword>
<dbReference type="InterPro" id="IPR018468">
    <property type="entry name" value="SFR1/Mei5"/>
</dbReference>
<protein>
    <recommendedName>
        <fullName evidence="3">Swi5-dependent recombination DNA repair protein 1 homolog</fullName>
    </recommendedName>
    <alternativeName>
        <fullName evidence="10">Meiosis protein 5 homolog</fullName>
    </alternativeName>
</protein>
<evidence type="ECO:0000256" key="8">
    <source>
        <dbReference type="ARBA" id="ARBA00023204"/>
    </source>
</evidence>
<sequence>MTLKNSPAVNKPFRSLFNNVDVTPKSKSNVKSLATPDLKSKAKENAKRKLSQELVSVKKIRFDIKSDIENIHIDESAQVFQEDLEELQKRIVKKQKEIEVLRNEISYCKKNNCVDLEADIKQWRSACQDALERLHKDLQDKRGQTMTMEEILSSLGIPANLIYYSVENDTFTK</sequence>
<dbReference type="PANTHER" id="PTHR28643">
    <property type="entry name" value="SWI5-DEPENDENT RECOMBINATION DNA REPAIR PROTEIN 1 HOMOLOG"/>
    <property type="match status" value="1"/>
</dbReference>
<reference evidence="12" key="1">
    <citation type="submission" date="2021-08" db="EMBL/GenBank/DDBJ databases">
        <authorList>
            <person name="Misof B."/>
            <person name="Oliver O."/>
            <person name="Podsiadlowski L."/>
            <person name="Donath A."/>
            <person name="Peters R."/>
            <person name="Mayer C."/>
            <person name="Rust J."/>
            <person name="Gunkel S."/>
            <person name="Lesny P."/>
            <person name="Martin S."/>
            <person name="Oeyen J.P."/>
            <person name="Petersen M."/>
            <person name="Panagiotis P."/>
            <person name="Wilbrandt J."/>
            <person name="Tanja T."/>
        </authorList>
    </citation>
    <scope>NUCLEOTIDE SEQUENCE</scope>
    <source>
        <strain evidence="12">GBR_01_08_01A</strain>
        <tissue evidence="12">Thorax + abdomen</tissue>
    </source>
</reference>
<keyword evidence="7" id="KW-0804">Transcription</keyword>
<dbReference type="AlphaFoldDB" id="A0AAD9RVF8"/>
<evidence type="ECO:0000256" key="4">
    <source>
        <dbReference type="ARBA" id="ARBA00022763"/>
    </source>
</evidence>
<evidence type="ECO:0000256" key="6">
    <source>
        <dbReference type="ARBA" id="ARBA00023054"/>
    </source>
</evidence>
<evidence type="ECO:0000256" key="5">
    <source>
        <dbReference type="ARBA" id="ARBA00023015"/>
    </source>
</evidence>
<evidence type="ECO:0000256" key="2">
    <source>
        <dbReference type="ARBA" id="ARBA00008729"/>
    </source>
</evidence>